<dbReference type="EMBL" id="VCNI01000002">
    <property type="protein sequence ID" value="TMU55111.1"/>
    <property type="molecule type" value="Genomic_DNA"/>
</dbReference>
<sequence length="179" mass="19633">MKKILALAGSNSPNSINEKLMTAALEALHSSQIKRITSTTLDVPLYSPQEEEKGLPKPIKLLFKEFALADGFIVASPEHNGLPTAFLKNLIDWISRIDQKFFGDKPVLLLSTSPGYNGGASNLKVLEKLLPIWGGNLTDSYSLGSFNHNFDPVNHKITNEEVAATFDGVIQNFLQTLHS</sequence>
<dbReference type="RefSeq" id="WP_138836933.1">
    <property type="nucleotide sequence ID" value="NZ_VCNI01000002.1"/>
</dbReference>
<keyword evidence="3" id="KW-1185">Reference proteome</keyword>
<dbReference type="Proteomes" id="UP000751614">
    <property type="component" value="Unassembled WGS sequence"/>
</dbReference>
<reference evidence="2 3" key="1">
    <citation type="submission" date="2019-05" db="EMBL/GenBank/DDBJ databases">
        <title>Flagellimonas sp. AsT0115, sp. nov., isolated from a marine red algae, Asparagopsis taxiformis.</title>
        <authorList>
            <person name="Kim J."/>
            <person name="Jeong S.E."/>
            <person name="Jeon C.O."/>
        </authorList>
    </citation>
    <scope>NUCLEOTIDE SEQUENCE [LARGE SCALE GENOMIC DNA]</scope>
    <source>
        <strain evidence="2 3">AsT0115</strain>
    </source>
</reference>
<dbReference type="PANTHER" id="PTHR30543:SF21">
    <property type="entry name" value="NAD(P)H-DEPENDENT FMN REDUCTASE LOT6"/>
    <property type="match status" value="1"/>
</dbReference>
<dbReference type="InterPro" id="IPR005025">
    <property type="entry name" value="FMN_Rdtase-like_dom"/>
</dbReference>
<evidence type="ECO:0000259" key="1">
    <source>
        <dbReference type="Pfam" id="PF03358"/>
    </source>
</evidence>
<comment type="caution">
    <text evidence="2">The sequence shown here is derived from an EMBL/GenBank/DDBJ whole genome shotgun (WGS) entry which is preliminary data.</text>
</comment>
<evidence type="ECO:0000313" key="2">
    <source>
        <dbReference type="EMBL" id="TMU55111.1"/>
    </source>
</evidence>
<accession>A0ABY2WKL5</accession>
<proteinExistence type="predicted"/>
<dbReference type="InterPro" id="IPR050712">
    <property type="entry name" value="NAD(P)H-dep_reductase"/>
</dbReference>
<evidence type="ECO:0000313" key="3">
    <source>
        <dbReference type="Proteomes" id="UP000751614"/>
    </source>
</evidence>
<dbReference type="SUPFAM" id="SSF52218">
    <property type="entry name" value="Flavoproteins"/>
    <property type="match status" value="1"/>
</dbReference>
<organism evidence="2 3">
    <name type="scientific">Flagellimonas algicola</name>
    <dbReference type="NCBI Taxonomy" id="2583815"/>
    <lineage>
        <taxon>Bacteria</taxon>
        <taxon>Pseudomonadati</taxon>
        <taxon>Bacteroidota</taxon>
        <taxon>Flavobacteriia</taxon>
        <taxon>Flavobacteriales</taxon>
        <taxon>Flavobacteriaceae</taxon>
        <taxon>Flagellimonas</taxon>
    </lineage>
</organism>
<protein>
    <submittedName>
        <fullName evidence="2">NAD(P)H-dependent oxidoreductase</fullName>
    </submittedName>
</protein>
<feature type="domain" description="NADPH-dependent FMN reductase-like" evidence="1">
    <location>
        <begin position="3"/>
        <end position="135"/>
    </location>
</feature>
<dbReference type="Pfam" id="PF03358">
    <property type="entry name" value="FMN_red"/>
    <property type="match status" value="1"/>
</dbReference>
<name>A0ABY2WKL5_9FLAO</name>
<gene>
    <name evidence="2" type="ORF">FGG15_13075</name>
</gene>
<dbReference type="Gene3D" id="3.40.50.360">
    <property type="match status" value="1"/>
</dbReference>
<dbReference type="PANTHER" id="PTHR30543">
    <property type="entry name" value="CHROMATE REDUCTASE"/>
    <property type="match status" value="1"/>
</dbReference>
<dbReference type="InterPro" id="IPR029039">
    <property type="entry name" value="Flavoprotein-like_sf"/>
</dbReference>